<dbReference type="AlphaFoldDB" id="A0A4R3LLW3"/>
<keyword evidence="1" id="KW-0813">Transport</keyword>
<dbReference type="InterPro" id="IPR009050">
    <property type="entry name" value="Globin-like_sf"/>
</dbReference>
<evidence type="ECO:0000256" key="3">
    <source>
        <dbReference type="ARBA" id="ARBA00022723"/>
    </source>
</evidence>
<comment type="caution">
    <text evidence="5">The sequence shown here is derived from an EMBL/GenBank/DDBJ whole genome shotgun (WGS) entry which is preliminary data.</text>
</comment>
<dbReference type="RefSeq" id="WP_205984924.1">
    <property type="nucleotide sequence ID" value="NZ_JBHLWF010000028.1"/>
</dbReference>
<accession>A0A4R3LLW3</accession>
<dbReference type="GO" id="GO:0046872">
    <property type="term" value="F:metal ion binding"/>
    <property type="evidence" value="ECO:0007669"/>
    <property type="project" value="UniProtKB-KW"/>
</dbReference>
<evidence type="ECO:0000256" key="1">
    <source>
        <dbReference type="ARBA" id="ARBA00022448"/>
    </source>
</evidence>
<dbReference type="Gene3D" id="1.10.490.10">
    <property type="entry name" value="Globins"/>
    <property type="match status" value="1"/>
</dbReference>
<dbReference type="Proteomes" id="UP000294599">
    <property type="component" value="Unassembled WGS sequence"/>
</dbReference>
<reference evidence="5 6" key="1">
    <citation type="submission" date="2019-03" db="EMBL/GenBank/DDBJ databases">
        <title>Genomic Encyclopedia of Type Strains, Phase IV (KMG-IV): sequencing the most valuable type-strain genomes for metagenomic binning, comparative biology and taxonomic classification.</title>
        <authorList>
            <person name="Goeker M."/>
        </authorList>
    </citation>
    <scope>NUCLEOTIDE SEQUENCE [LARGE SCALE GENOMIC DNA]</scope>
    <source>
        <strain evidence="5 6">DSM 21944</strain>
    </source>
</reference>
<keyword evidence="2" id="KW-0349">Heme</keyword>
<dbReference type="InterPro" id="IPR012292">
    <property type="entry name" value="Globin/Proto"/>
</dbReference>
<evidence type="ECO:0000313" key="6">
    <source>
        <dbReference type="Proteomes" id="UP000294599"/>
    </source>
</evidence>
<name>A0A4R3LLW3_9GAMM</name>
<dbReference type="GO" id="GO:0020037">
    <property type="term" value="F:heme binding"/>
    <property type="evidence" value="ECO:0007669"/>
    <property type="project" value="InterPro"/>
</dbReference>
<dbReference type="InterPro" id="IPR001486">
    <property type="entry name" value="Hemoglobin_trunc"/>
</dbReference>
<organism evidence="5 6">
    <name type="scientific">Pseudofulvimonas gallinarii</name>
    <dbReference type="NCBI Taxonomy" id="634155"/>
    <lineage>
        <taxon>Bacteria</taxon>
        <taxon>Pseudomonadati</taxon>
        <taxon>Pseudomonadota</taxon>
        <taxon>Gammaproteobacteria</taxon>
        <taxon>Lysobacterales</taxon>
        <taxon>Rhodanobacteraceae</taxon>
        <taxon>Pseudofulvimonas</taxon>
    </lineage>
</organism>
<evidence type="ECO:0000256" key="2">
    <source>
        <dbReference type="ARBA" id="ARBA00022617"/>
    </source>
</evidence>
<dbReference type="EMBL" id="SMAF01000005">
    <property type="protein sequence ID" value="TCS99574.1"/>
    <property type="molecule type" value="Genomic_DNA"/>
</dbReference>
<dbReference type="GO" id="GO:0019825">
    <property type="term" value="F:oxygen binding"/>
    <property type="evidence" value="ECO:0007669"/>
    <property type="project" value="InterPro"/>
</dbReference>
<dbReference type="Pfam" id="PF01152">
    <property type="entry name" value="Bac_globin"/>
    <property type="match status" value="1"/>
</dbReference>
<protein>
    <submittedName>
        <fullName evidence="5">Hemoglobin</fullName>
    </submittedName>
</protein>
<sequence>MKNPTRTANAVPVPAPACAAASGAISEDDIVALVHRFYANVREDAVLGPIFTRHVDDWDAHLALLVDFWSALLRGTRRFRGAPVTRHNALPGLDAALFERWLALFDATTTSLGHPLLKAEADAQARLIATRLWQRYRENAESGRDG</sequence>
<proteinExistence type="predicted"/>
<keyword evidence="6" id="KW-1185">Reference proteome</keyword>
<gene>
    <name evidence="5" type="ORF">EDC25_1056</name>
</gene>
<keyword evidence="3" id="KW-0479">Metal-binding</keyword>
<dbReference type="SUPFAM" id="SSF46458">
    <property type="entry name" value="Globin-like"/>
    <property type="match status" value="1"/>
</dbReference>
<dbReference type="CDD" id="cd08916">
    <property type="entry name" value="TrHb3_P"/>
    <property type="match status" value="1"/>
</dbReference>
<evidence type="ECO:0000313" key="5">
    <source>
        <dbReference type="EMBL" id="TCS99574.1"/>
    </source>
</evidence>
<keyword evidence="4" id="KW-0408">Iron</keyword>
<evidence type="ECO:0000256" key="4">
    <source>
        <dbReference type="ARBA" id="ARBA00023004"/>
    </source>
</evidence>